<dbReference type="PATRIC" id="fig|317659.3.peg.4389"/>
<reference evidence="1 2" key="1">
    <citation type="submission" date="2015-09" db="EMBL/GenBank/DDBJ databases">
        <title>Genome announcement of multiple Pseudomonas syringae strains.</title>
        <authorList>
            <person name="Thakur S."/>
            <person name="Wang P.W."/>
            <person name="Gong Y."/>
            <person name="Weir B.S."/>
            <person name="Guttman D.S."/>
        </authorList>
    </citation>
    <scope>NUCLEOTIDE SEQUENCE [LARGE SCALE GENOMIC DNA]</scope>
    <source>
        <strain evidence="1 2">ICMP17001</strain>
    </source>
</reference>
<proteinExistence type="predicted"/>
<dbReference type="RefSeq" id="WP_082100675.1">
    <property type="nucleotide sequence ID" value="NZ_LJQC01000637.1"/>
</dbReference>
<comment type="caution">
    <text evidence="1">The sequence shown here is derived from an EMBL/GenBank/DDBJ whole genome shotgun (WGS) entry which is preliminary data.</text>
</comment>
<name>A0A0N8R635_9PSED</name>
<accession>A0A0N8R635</accession>
<keyword evidence="2" id="KW-1185">Reference proteome</keyword>
<evidence type="ECO:0000313" key="2">
    <source>
        <dbReference type="Proteomes" id="UP000051335"/>
    </source>
</evidence>
<dbReference type="AlphaFoldDB" id="A0A0N8R635"/>
<evidence type="ECO:0000313" key="1">
    <source>
        <dbReference type="EMBL" id="KPW96886.1"/>
    </source>
</evidence>
<organism evidence="1 2">
    <name type="scientific">Pseudomonas syringae pv. coryli</name>
    <dbReference type="NCBI Taxonomy" id="317659"/>
    <lineage>
        <taxon>Bacteria</taxon>
        <taxon>Pseudomonadati</taxon>
        <taxon>Pseudomonadota</taxon>
        <taxon>Gammaproteobacteria</taxon>
        <taxon>Pseudomonadales</taxon>
        <taxon>Pseudomonadaceae</taxon>
        <taxon>Pseudomonas</taxon>
    </lineage>
</organism>
<gene>
    <name evidence="1" type="ORF">ALO75_02820</name>
</gene>
<dbReference type="Proteomes" id="UP000051335">
    <property type="component" value="Unassembled WGS sequence"/>
</dbReference>
<sequence>MAFGLRTFGADGALQINENSFTMRVVFTTVVDRSGWTLDGTFTGSGYRQWAVDGKPGNCTACLIPIGSFSDNTTQYETEMLDGVVRVYNYNRGFPAGKVLANVSSMRLLVVRFA</sequence>
<protein>
    <submittedName>
        <fullName evidence="1">Putative prophage PSSB64-02, Orf10</fullName>
    </submittedName>
</protein>
<dbReference type="EMBL" id="LJQC01000637">
    <property type="protein sequence ID" value="KPW96886.1"/>
    <property type="molecule type" value="Genomic_DNA"/>
</dbReference>